<evidence type="ECO:0000259" key="1">
    <source>
        <dbReference type="Pfam" id="PF13649"/>
    </source>
</evidence>
<keyword evidence="2" id="KW-0489">Methyltransferase</keyword>
<keyword evidence="3" id="KW-1185">Reference proteome</keyword>
<dbReference type="Gene3D" id="3.40.50.150">
    <property type="entry name" value="Vaccinia Virus protein VP39"/>
    <property type="match status" value="1"/>
</dbReference>
<evidence type="ECO:0000313" key="3">
    <source>
        <dbReference type="Proteomes" id="UP000316142"/>
    </source>
</evidence>
<protein>
    <submittedName>
        <fullName evidence="2">Class I SAM-dependent methyltransferase</fullName>
    </submittedName>
</protein>
<gene>
    <name evidence="2" type="ORF">FJW00_14910</name>
</gene>
<evidence type="ECO:0000313" key="2">
    <source>
        <dbReference type="EMBL" id="TPV23646.1"/>
    </source>
</evidence>
<dbReference type="Pfam" id="PF13649">
    <property type="entry name" value="Methyltransf_25"/>
    <property type="match status" value="1"/>
</dbReference>
<dbReference type="EMBL" id="VHIZ01000051">
    <property type="protein sequence ID" value="TPV23646.1"/>
    <property type="molecule type" value="Genomic_DNA"/>
</dbReference>
<dbReference type="Proteomes" id="UP000316142">
    <property type="component" value="Unassembled WGS sequence"/>
</dbReference>
<proteinExistence type="predicted"/>
<sequence length="194" mass="21781">MWNDLYRRNDYFYGVQPDDFIKQYLNYIKGPVLILAESDGRNTVYLATRGFEVLAVNAHSAGLHKAHRLARERNVSIETRQIDPEFFVPEPGKFRTVLSAFAHLPKRIRKNLHGRVMRALEPGAIVMLVGYGKNEAGHGTCGPDAEDMLYDRTDIEEEFSGCETILSCEHEAGVIAGAAHTEEAGIVQYIGRKT</sequence>
<dbReference type="SUPFAM" id="SSF53335">
    <property type="entry name" value="S-adenosyl-L-methionine-dependent methyltransferases"/>
    <property type="match status" value="1"/>
</dbReference>
<dbReference type="GO" id="GO:0008168">
    <property type="term" value="F:methyltransferase activity"/>
    <property type="evidence" value="ECO:0007669"/>
    <property type="project" value="UniProtKB-KW"/>
</dbReference>
<keyword evidence="2" id="KW-0808">Transferase</keyword>
<accession>A0ABY2Z4R5</accession>
<dbReference type="InterPro" id="IPR029063">
    <property type="entry name" value="SAM-dependent_MTases_sf"/>
</dbReference>
<comment type="caution">
    <text evidence="2">The sequence shown here is derived from an EMBL/GenBank/DDBJ whole genome shotgun (WGS) entry which is preliminary data.</text>
</comment>
<name>A0ABY2Z4R5_9GAMM</name>
<dbReference type="GO" id="GO:0032259">
    <property type="term" value="P:methylation"/>
    <property type="evidence" value="ECO:0007669"/>
    <property type="project" value="UniProtKB-KW"/>
</dbReference>
<organism evidence="2 3">
    <name type="scientific">Pantoea anthophila</name>
    <dbReference type="NCBI Taxonomy" id="470931"/>
    <lineage>
        <taxon>Bacteria</taxon>
        <taxon>Pseudomonadati</taxon>
        <taxon>Pseudomonadota</taxon>
        <taxon>Gammaproteobacteria</taxon>
        <taxon>Enterobacterales</taxon>
        <taxon>Erwiniaceae</taxon>
        <taxon>Pantoea</taxon>
    </lineage>
</organism>
<dbReference type="RefSeq" id="WP_140924686.1">
    <property type="nucleotide sequence ID" value="NZ_VHIZ01000051.1"/>
</dbReference>
<feature type="domain" description="Methyltransferase" evidence="1">
    <location>
        <begin position="32"/>
        <end position="123"/>
    </location>
</feature>
<reference evidence="2 3" key="1">
    <citation type="submission" date="2019-06" db="EMBL/GenBank/DDBJ databases">
        <title>Taxogenomics and systematics of the genus Pantoea.</title>
        <authorList>
            <person name="Tambong J.T."/>
        </authorList>
    </citation>
    <scope>NUCLEOTIDE SEQUENCE [LARGE SCALE GENOMIC DNA]</scope>
    <source>
        <strain evidence="2 3">LMG 2558</strain>
    </source>
</reference>
<dbReference type="InterPro" id="IPR041698">
    <property type="entry name" value="Methyltransf_25"/>
</dbReference>